<evidence type="ECO:0000256" key="1">
    <source>
        <dbReference type="ARBA" id="ARBA00005306"/>
    </source>
</evidence>
<dbReference type="Pfam" id="PF02934">
    <property type="entry name" value="GatB_N"/>
    <property type="match status" value="1"/>
</dbReference>
<dbReference type="KEGG" id="llu:AKJ09_07703"/>
<dbReference type="GO" id="GO:0005524">
    <property type="term" value="F:ATP binding"/>
    <property type="evidence" value="ECO:0007669"/>
    <property type="project" value="UniProtKB-KW"/>
</dbReference>
<feature type="domain" description="Asn/Gln amidotransferase" evidence="12">
    <location>
        <begin position="334"/>
        <end position="480"/>
    </location>
</feature>
<evidence type="ECO:0000313" key="14">
    <source>
        <dbReference type="Proteomes" id="UP000064967"/>
    </source>
</evidence>
<evidence type="ECO:0000256" key="7">
    <source>
        <dbReference type="ARBA" id="ARBA00022917"/>
    </source>
</evidence>
<comment type="catalytic activity">
    <reaction evidence="10 11">
        <text>L-glutamyl-tRNA(Gln) + L-glutamine + ATP + H2O = L-glutaminyl-tRNA(Gln) + L-glutamate + ADP + phosphate + H(+)</text>
        <dbReference type="Rhea" id="RHEA:17521"/>
        <dbReference type="Rhea" id="RHEA-COMP:9681"/>
        <dbReference type="Rhea" id="RHEA-COMP:9684"/>
        <dbReference type="ChEBI" id="CHEBI:15377"/>
        <dbReference type="ChEBI" id="CHEBI:15378"/>
        <dbReference type="ChEBI" id="CHEBI:29985"/>
        <dbReference type="ChEBI" id="CHEBI:30616"/>
        <dbReference type="ChEBI" id="CHEBI:43474"/>
        <dbReference type="ChEBI" id="CHEBI:58359"/>
        <dbReference type="ChEBI" id="CHEBI:78520"/>
        <dbReference type="ChEBI" id="CHEBI:78521"/>
        <dbReference type="ChEBI" id="CHEBI:456216"/>
    </reaction>
</comment>
<evidence type="ECO:0000256" key="10">
    <source>
        <dbReference type="ARBA" id="ARBA00047913"/>
    </source>
</evidence>
<dbReference type="RefSeq" id="WP_146652213.1">
    <property type="nucleotide sequence ID" value="NZ_CP012333.1"/>
</dbReference>
<dbReference type="GO" id="GO:0050567">
    <property type="term" value="F:glutaminyl-tRNA synthase (glutamine-hydrolyzing) activity"/>
    <property type="evidence" value="ECO:0007669"/>
    <property type="project" value="UniProtKB-UniRule"/>
</dbReference>
<dbReference type="InterPro" id="IPR004413">
    <property type="entry name" value="GatB"/>
</dbReference>
<evidence type="ECO:0000259" key="12">
    <source>
        <dbReference type="SMART" id="SM00845"/>
    </source>
</evidence>
<comment type="similarity">
    <text evidence="1 11">Belongs to the GatB/GatE family. GatB subfamily.</text>
</comment>
<dbReference type="NCBIfam" id="NF004012">
    <property type="entry name" value="PRK05477.1-2"/>
    <property type="match status" value="1"/>
</dbReference>
<keyword evidence="6 11" id="KW-0067">ATP-binding</keyword>
<dbReference type="InterPro" id="IPR018027">
    <property type="entry name" value="Asn/Gln_amidotransferase"/>
</dbReference>
<protein>
    <recommendedName>
        <fullName evidence="3 11">Aspartyl/glutamyl-tRNA(Asn/Gln) amidotransferase subunit B</fullName>
        <shortName evidence="11">Asp/Glu-ADT subunit B</shortName>
        <ecNumber evidence="11">6.3.5.-</ecNumber>
    </recommendedName>
</protein>
<dbReference type="GO" id="GO:0016740">
    <property type="term" value="F:transferase activity"/>
    <property type="evidence" value="ECO:0007669"/>
    <property type="project" value="UniProtKB-KW"/>
</dbReference>
<evidence type="ECO:0000256" key="2">
    <source>
        <dbReference type="ARBA" id="ARBA00011123"/>
    </source>
</evidence>
<keyword evidence="5 11" id="KW-0547">Nucleotide-binding</keyword>
<evidence type="ECO:0000256" key="8">
    <source>
        <dbReference type="ARBA" id="ARBA00024799"/>
    </source>
</evidence>
<dbReference type="NCBIfam" id="TIGR00133">
    <property type="entry name" value="gatB"/>
    <property type="match status" value="1"/>
</dbReference>
<evidence type="ECO:0000256" key="6">
    <source>
        <dbReference type="ARBA" id="ARBA00022840"/>
    </source>
</evidence>
<gene>
    <name evidence="11" type="primary">gatB</name>
    <name evidence="13" type="ORF">AKJ09_07703</name>
</gene>
<organism evidence="13 14">
    <name type="scientific">Labilithrix luteola</name>
    <dbReference type="NCBI Taxonomy" id="1391654"/>
    <lineage>
        <taxon>Bacteria</taxon>
        <taxon>Pseudomonadati</taxon>
        <taxon>Myxococcota</taxon>
        <taxon>Polyangia</taxon>
        <taxon>Polyangiales</taxon>
        <taxon>Labilitrichaceae</taxon>
        <taxon>Labilithrix</taxon>
    </lineage>
</organism>
<dbReference type="Gene3D" id="1.10.10.410">
    <property type="match status" value="1"/>
</dbReference>
<comment type="function">
    <text evidence="8 11">Allows the formation of correctly charged Asn-tRNA(Asn) or Gln-tRNA(Gln) through the transamidation of misacylated Asp-tRNA(Asn) or Glu-tRNA(Gln) in organisms which lack either or both of asparaginyl-tRNA or glutaminyl-tRNA synthetases. The reaction takes place in the presence of glutamine and ATP through an activated phospho-Asp-tRNA(Asn) or phospho-Glu-tRNA(Gln).</text>
</comment>
<dbReference type="InterPro" id="IPR006075">
    <property type="entry name" value="Asn/Gln-tRNA_Trfase_suB/E_cat"/>
</dbReference>
<dbReference type="InterPro" id="IPR014746">
    <property type="entry name" value="Gln_synth/guanido_kin_cat_dom"/>
</dbReference>
<dbReference type="OrthoDB" id="9804078at2"/>
<reference evidence="13 14" key="1">
    <citation type="submission" date="2015-08" db="EMBL/GenBank/DDBJ databases">
        <authorList>
            <person name="Babu N.S."/>
            <person name="Beckwith C.J."/>
            <person name="Beseler K.G."/>
            <person name="Brison A."/>
            <person name="Carone J.V."/>
            <person name="Caskin T.P."/>
            <person name="Diamond M."/>
            <person name="Durham M.E."/>
            <person name="Foxe J.M."/>
            <person name="Go M."/>
            <person name="Henderson B.A."/>
            <person name="Jones I.B."/>
            <person name="McGettigan J.A."/>
            <person name="Micheletti S.J."/>
            <person name="Nasrallah M.E."/>
            <person name="Ortiz D."/>
            <person name="Piller C.R."/>
            <person name="Privatt S.R."/>
            <person name="Schneider S.L."/>
            <person name="Sharp S."/>
            <person name="Smith T.C."/>
            <person name="Stanton J.D."/>
            <person name="Ullery H.E."/>
            <person name="Wilson R.J."/>
            <person name="Serrano M.G."/>
            <person name="Buck G."/>
            <person name="Lee V."/>
            <person name="Wang Y."/>
            <person name="Carvalho R."/>
            <person name="Voegtly L."/>
            <person name="Shi R."/>
            <person name="Duckworth R."/>
            <person name="Johnson A."/>
            <person name="Loviza R."/>
            <person name="Walstead R."/>
            <person name="Shah Z."/>
            <person name="Kiflezghi M."/>
            <person name="Wade K."/>
            <person name="Ball S.L."/>
            <person name="Bradley K.W."/>
            <person name="Asai D.J."/>
            <person name="Bowman C.A."/>
            <person name="Russell D.A."/>
            <person name="Pope W.H."/>
            <person name="Jacobs-Sera D."/>
            <person name="Hendrix R.W."/>
            <person name="Hatfull G.F."/>
        </authorList>
    </citation>
    <scope>NUCLEOTIDE SEQUENCE [LARGE SCALE GENOMIC DNA]</scope>
    <source>
        <strain evidence="13 14">DSM 27648</strain>
    </source>
</reference>
<proteinExistence type="inferred from homology"/>
<dbReference type="PATRIC" id="fig|1391654.3.peg.7813"/>
<dbReference type="GO" id="GO:0050566">
    <property type="term" value="F:asparaginyl-tRNA synthase (glutamine-hydrolyzing) activity"/>
    <property type="evidence" value="ECO:0007669"/>
    <property type="project" value="RHEA"/>
</dbReference>
<dbReference type="PANTHER" id="PTHR11659">
    <property type="entry name" value="GLUTAMYL-TRNA GLN AMIDOTRANSFERASE SUBUNIT B MITOCHONDRIAL AND PROKARYOTIC PET112-RELATED"/>
    <property type="match status" value="1"/>
</dbReference>
<sequence length="483" mass="52555">MPPVPAWEAVIGLEVHAQLLTRSKLFCGCPTTFGAPPNTHVCPTCLGLPGALPALNAEAVAMAVKAALALGCTLQPTSRFARKNYFYPDLPKGYQISQYDEPFSQGGQVTIEMKEGDTVRTKVARLTRIHMEEDAGKNLHDLGGGSVVDLNRAGVPLVEIVGEPDLRSPAEAAEYLRVLREELVFLGINDGNLEEGSFRCDANVSIRPVGETTYGTRVELKNINSFRFVEKAIAVEIERQKDVLETGGRVVQETRGWDEKNGTTYSLRSKETAQDYRYFPEPDLLPLVLDEAYIARVRSDLTESPKQKRERFLSELGITPYAAQVLTQHPRIASFFEEAAKIAGDAPKVANFVQSEVLRDVTTHGLEASIPVTAKQVAGVMTLVASGKISGKQAKELYAKLRGTDKDPEAMIAELGMTQVTDPKAIEEACAKVIADNPKQVAGIKEGKTALFGYLVGQTMKATKGSANPELVNTTLKRLLGLE</sequence>
<keyword evidence="7 11" id="KW-0648">Protein biosynthesis</keyword>
<accession>A0A0K1Q6J9</accession>
<keyword evidence="4 11" id="KW-0436">Ligase</keyword>
<dbReference type="InterPro" id="IPR042114">
    <property type="entry name" value="GatB_C_1"/>
</dbReference>
<dbReference type="InterPro" id="IPR017959">
    <property type="entry name" value="Asn/Gln-tRNA_amidoTrfase_suB/E"/>
</dbReference>
<dbReference type="EMBL" id="CP012333">
    <property type="protein sequence ID" value="AKV01040.1"/>
    <property type="molecule type" value="Genomic_DNA"/>
</dbReference>
<dbReference type="Gene3D" id="1.10.150.380">
    <property type="entry name" value="GatB domain, N-terminal subdomain"/>
    <property type="match status" value="1"/>
</dbReference>
<comment type="catalytic activity">
    <reaction evidence="9 11">
        <text>L-aspartyl-tRNA(Asn) + L-glutamine + ATP + H2O = L-asparaginyl-tRNA(Asn) + L-glutamate + ADP + phosphate + 2 H(+)</text>
        <dbReference type="Rhea" id="RHEA:14513"/>
        <dbReference type="Rhea" id="RHEA-COMP:9674"/>
        <dbReference type="Rhea" id="RHEA-COMP:9677"/>
        <dbReference type="ChEBI" id="CHEBI:15377"/>
        <dbReference type="ChEBI" id="CHEBI:15378"/>
        <dbReference type="ChEBI" id="CHEBI:29985"/>
        <dbReference type="ChEBI" id="CHEBI:30616"/>
        <dbReference type="ChEBI" id="CHEBI:43474"/>
        <dbReference type="ChEBI" id="CHEBI:58359"/>
        <dbReference type="ChEBI" id="CHEBI:78515"/>
        <dbReference type="ChEBI" id="CHEBI:78516"/>
        <dbReference type="ChEBI" id="CHEBI:456216"/>
    </reaction>
</comment>
<dbReference type="AlphaFoldDB" id="A0A0K1Q6J9"/>
<evidence type="ECO:0000256" key="3">
    <source>
        <dbReference type="ARBA" id="ARBA00016923"/>
    </source>
</evidence>
<dbReference type="InterPro" id="IPR003789">
    <property type="entry name" value="Asn/Gln_tRNA_amidoTrase-B-like"/>
</dbReference>
<dbReference type="GO" id="GO:0070681">
    <property type="term" value="P:glutaminyl-tRNAGln biosynthesis via transamidation"/>
    <property type="evidence" value="ECO:0007669"/>
    <property type="project" value="TreeGrafter"/>
</dbReference>
<dbReference type="SUPFAM" id="SSF55931">
    <property type="entry name" value="Glutamine synthetase/guanido kinase"/>
    <property type="match status" value="1"/>
</dbReference>
<evidence type="ECO:0000256" key="11">
    <source>
        <dbReference type="HAMAP-Rule" id="MF_00121"/>
    </source>
</evidence>
<dbReference type="FunFam" id="1.10.10.410:FF:000001">
    <property type="entry name" value="Aspartyl/glutamyl-tRNA(Asn/Gln) amidotransferase subunit B"/>
    <property type="match status" value="1"/>
</dbReference>
<name>A0A0K1Q6J9_9BACT</name>
<dbReference type="EC" id="6.3.5.-" evidence="11"/>
<dbReference type="HAMAP" id="MF_00121">
    <property type="entry name" value="GatB"/>
    <property type="match status" value="1"/>
</dbReference>
<dbReference type="InterPro" id="IPR023168">
    <property type="entry name" value="GatB_Yqey_C_2"/>
</dbReference>
<evidence type="ECO:0000256" key="9">
    <source>
        <dbReference type="ARBA" id="ARBA00047380"/>
    </source>
</evidence>
<dbReference type="SUPFAM" id="SSF89095">
    <property type="entry name" value="GatB/YqeY motif"/>
    <property type="match status" value="1"/>
</dbReference>
<comment type="subunit">
    <text evidence="2 11">Heterotrimer of A, B and C subunits.</text>
</comment>
<evidence type="ECO:0000256" key="5">
    <source>
        <dbReference type="ARBA" id="ARBA00022741"/>
    </source>
</evidence>
<dbReference type="SMART" id="SM00845">
    <property type="entry name" value="GatB_Yqey"/>
    <property type="match status" value="1"/>
</dbReference>
<dbReference type="PANTHER" id="PTHR11659:SF0">
    <property type="entry name" value="GLUTAMYL-TRNA(GLN) AMIDOTRANSFERASE SUBUNIT B, MITOCHONDRIAL"/>
    <property type="match status" value="1"/>
</dbReference>
<dbReference type="Pfam" id="PF02637">
    <property type="entry name" value="GatB_Yqey"/>
    <property type="match status" value="1"/>
</dbReference>
<evidence type="ECO:0000256" key="4">
    <source>
        <dbReference type="ARBA" id="ARBA00022598"/>
    </source>
</evidence>
<keyword evidence="14" id="KW-1185">Reference proteome</keyword>
<dbReference type="STRING" id="1391654.AKJ09_07703"/>
<keyword evidence="13" id="KW-0808">Transferase</keyword>
<dbReference type="NCBIfam" id="NF004014">
    <property type="entry name" value="PRK05477.1-4"/>
    <property type="match status" value="1"/>
</dbReference>
<dbReference type="Proteomes" id="UP000064967">
    <property type="component" value="Chromosome"/>
</dbReference>
<evidence type="ECO:0000313" key="13">
    <source>
        <dbReference type="EMBL" id="AKV01040.1"/>
    </source>
</evidence>
<dbReference type="GO" id="GO:0006412">
    <property type="term" value="P:translation"/>
    <property type="evidence" value="ECO:0007669"/>
    <property type="project" value="UniProtKB-UniRule"/>
</dbReference>